<sequence>MATIAHRIEVDPEVHHGKPVIAGTRVPVHMVLGLLGEGVSISEIINEYYDHITREDVLACIRYAHTVVQEEEVYATSKPARK</sequence>
<dbReference type="PANTHER" id="PTHR34849:SF3">
    <property type="entry name" value="SSR2962 PROTEIN"/>
    <property type="match status" value="1"/>
</dbReference>
<name>A0A2H3NWI3_9BACT</name>
<evidence type="ECO:0000313" key="1">
    <source>
        <dbReference type="EMBL" id="PEN06487.1"/>
    </source>
</evidence>
<dbReference type="EMBL" id="PDEP01000008">
    <property type="protein sequence ID" value="PEN06487.1"/>
    <property type="molecule type" value="Genomic_DNA"/>
</dbReference>
<dbReference type="InterPro" id="IPR009057">
    <property type="entry name" value="Homeodomain-like_sf"/>
</dbReference>
<keyword evidence="2" id="KW-1185">Reference proteome</keyword>
<dbReference type="SUPFAM" id="SSF46689">
    <property type="entry name" value="Homeodomain-like"/>
    <property type="match status" value="1"/>
</dbReference>
<dbReference type="Pfam" id="PF04255">
    <property type="entry name" value="DUF433"/>
    <property type="match status" value="1"/>
</dbReference>
<dbReference type="OrthoDB" id="1494556at2"/>
<dbReference type="AlphaFoldDB" id="A0A2H3NWI3"/>
<dbReference type="Proteomes" id="UP000221024">
    <property type="component" value="Unassembled WGS sequence"/>
</dbReference>
<gene>
    <name evidence="1" type="ORF">CRI93_09400</name>
</gene>
<reference evidence="1 2" key="1">
    <citation type="submission" date="2017-10" db="EMBL/GenBank/DDBJ databases">
        <title>Draft genome of Longimonas halophila.</title>
        <authorList>
            <person name="Goh K.M."/>
            <person name="Shamsir M.S."/>
            <person name="Lim S.W."/>
        </authorList>
    </citation>
    <scope>NUCLEOTIDE SEQUENCE [LARGE SCALE GENOMIC DNA]</scope>
    <source>
        <strain evidence="1 2">KCTC 42399</strain>
    </source>
</reference>
<accession>A0A2H3NWI3</accession>
<proteinExistence type="predicted"/>
<dbReference type="Gene3D" id="1.10.10.10">
    <property type="entry name" value="Winged helix-like DNA-binding domain superfamily/Winged helix DNA-binding domain"/>
    <property type="match status" value="1"/>
</dbReference>
<dbReference type="PANTHER" id="PTHR34849">
    <property type="entry name" value="SSL5025 PROTEIN"/>
    <property type="match status" value="1"/>
</dbReference>
<comment type="caution">
    <text evidence="1">The sequence shown here is derived from an EMBL/GenBank/DDBJ whole genome shotgun (WGS) entry which is preliminary data.</text>
</comment>
<dbReference type="InterPro" id="IPR036388">
    <property type="entry name" value="WH-like_DNA-bd_sf"/>
</dbReference>
<dbReference type="InterPro" id="IPR007367">
    <property type="entry name" value="DUF433"/>
</dbReference>
<evidence type="ECO:0000313" key="2">
    <source>
        <dbReference type="Proteomes" id="UP000221024"/>
    </source>
</evidence>
<organism evidence="1 2">
    <name type="scientific">Longimonas halophila</name>
    <dbReference type="NCBI Taxonomy" id="1469170"/>
    <lineage>
        <taxon>Bacteria</taxon>
        <taxon>Pseudomonadati</taxon>
        <taxon>Rhodothermota</taxon>
        <taxon>Rhodothermia</taxon>
        <taxon>Rhodothermales</taxon>
        <taxon>Salisaetaceae</taxon>
        <taxon>Longimonas</taxon>
    </lineage>
</organism>
<dbReference type="RefSeq" id="WP_098062380.1">
    <property type="nucleotide sequence ID" value="NZ_PDEP01000008.1"/>
</dbReference>
<protein>
    <submittedName>
        <fullName evidence="1">Antitoxin</fullName>
    </submittedName>
</protein>